<dbReference type="PROSITE" id="PS50045">
    <property type="entry name" value="SIGMA54_INTERACT_4"/>
    <property type="match status" value="1"/>
</dbReference>
<dbReference type="Gene3D" id="1.10.8.60">
    <property type="match status" value="1"/>
</dbReference>
<dbReference type="GO" id="GO:0043565">
    <property type="term" value="F:sequence-specific DNA binding"/>
    <property type="evidence" value="ECO:0007669"/>
    <property type="project" value="InterPro"/>
</dbReference>
<proteinExistence type="predicted"/>
<dbReference type="SUPFAM" id="SSF46689">
    <property type="entry name" value="Homeodomain-like"/>
    <property type="match status" value="1"/>
</dbReference>
<keyword evidence="1" id="KW-0547">Nucleotide-binding</keyword>
<evidence type="ECO:0000313" key="8">
    <source>
        <dbReference type="EMBL" id="SHF45807.1"/>
    </source>
</evidence>
<dbReference type="PROSITE" id="PS00675">
    <property type="entry name" value="SIGMA54_INTERACT_1"/>
    <property type="match status" value="1"/>
</dbReference>
<accession>A0A1M5BU62</accession>
<dbReference type="SMART" id="SM00382">
    <property type="entry name" value="AAA"/>
    <property type="match status" value="1"/>
</dbReference>
<dbReference type="Pfam" id="PF00072">
    <property type="entry name" value="Response_reg"/>
    <property type="match status" value="1"/>
</dbReference>
<dbReference type="InterPro" id="IPR025943">
    <property type="entry name" value="Sigma_54_int_dom_ATP-bd_2"/>
</dbReference>
<keyword evidence="8" id="KW-0238">DNA-binding</keyword>
<dbReference type="InterPro" id="IPR002078">
    <property type="entry name" value="Sigma_54_int"/>
</dbReference>
<evidence type="ECO:0000259" key="6">
    <source>
        <dbReference type="PROSITE" id="PS50045"/>
    </source>
</evidence>
<sequence length="463" mass="51837">MFPDSFKFVNKIRTVSKILVIDDEEKIRTLLSKILSLEGFEVFQASDLANASKRLEYSEVDVVVCDVKLPDGSGVEYVKKIKEKYSTIEVILLTAFGNIPDGVQAIKNGAFDYITKGDDNNKIIPLVYKAIEKASLNRRISQLEKQLGDRHSFDSIIGHSKKLKLSIDAGKKVAATDATVLLTGETGTGKEVFANAIHNAGKRSKHNFIAINCSAFSKELLENELFGHKAGAFTGAVKDSKGIFEEANNGTVFLDEIGEMPLDLQAKLLRVLESGEFLKVGDNRPTKIDVRIIAATNRDLVKEIENGNFREDLYYRINIFTIHLPPLRERISDIEDLAYSFLKKFSVKADKKISQISPEYLESLKRHPWKGNIRELRNIIERSIILTDGDVLQADSLPHDFQFEDQQIVKGKILSAFELAGAEKVHIQKVLNYTNGNKTETARLLNIALTTLYRKLAEYGLGS</sequence>
<dbReference type="SUPFAM" id="SSF52540">
    <property type="entry name" value="P-loop containing nucleoside triphosphate hydrolases"/>
    <property type="match status" value="1"/>
</dbReference>
<dbReference type="SUPFAM" id="SSF52172">
    <property type="entry name" value="CheY-like"/>
    <property type="match status" value="1"/>
</dbReference>
<keyword evidence="2" id="KW-0067">ATP-binding</keyword>
<keyword evidence="3" id="KW-0805">Transcription regulation</keyword>
<gene>
    <name evidence="8" type="ORF">SAMN05443633_104289</name>
</gene>
<keyword evidence="4" id="KW-0804">Transcription</keyword>
<dbReference type="GO" id="GO:0000160">
    <property type="term" value="P:phosphorelay signal transduction system"/>
    <property type="evidence" value="ECO:0007669"/>
    <property type="project" value="InterPro"/>
</dbReference>
<dbReference type="CDD" id="cd00009">
    <property type="entry name" value="AAA"/>
    <property type="match status" value="1"/>
</dbReference>
<evidence type="ECO:0000256" key="1">
    <source>
        <dbReference type="ARBA" id="ARBA00022741"/>
    </source>
</evidence>
<evidence type="ECO:0000256" key="3">
    <source>
        <dbReference type="ARBA" id="ARBA00023015"/>
    </source>
</evidence>
<dbReference type="PROSITE" id="PS50110">
    <property type="entry name" value="RESPONSE_REGULATORY"/>
    <property type="match status" value="1"/>
</dbReference>
<dbReference type="InterPro" id="IPR027417">
    <property type="entry name" value="P-loop_NTPase"/>
</dbReference>
<dbReference type="InterPro" id="IPR058031">
    <property type="entry name" value="AAA_lid_NorR"/>
</dbReference>
<dbReference type="Gene3D" id="3.40.50.2300">
    <property type="match status" value="1"/>
</dbReference>
<dbReference type="GO" id="GO:0006355">
    <property type="term" value="P:regulation of DNA-templated transcription"/>
    <property type="evidence" value="ECO:0007669"/>
    <property type="project" value="InterPro"/>
</dbReference>
<dbReference type="InterPro" id="IPR011006">
    <property type="entry name" value="CheY-like_superfamily"/>
</dbReference>
<dbReference type="Gene3D" id="1.10.10.60">
    <property type="entry name" value="Homeodomain-like"/>
    <property type="match status" value="1"/>
</dbReference>
<dbReference type="InterPro" id="IPR002197">
    <property type="entry name" value="HTH_Fis"/>
</dbReference>
<dbReference type="InterPro" id="IPR001789">
    <property type="entry name" value="Sig_transdc_resp-reg_receiver"/>
</dbReference>
<keyword evidence="5" id="KW-0597">Phosphoprotein</keyword>
<dbReference type="PROSITE" id="PS00676">
    <property type="entry name" value="SIGMA54_INTERACT_2"/>
    <property type="match status" value="1"/>
</dbReference>
<dbReference type="SMART" id="SM00448">
    <property type="entry name" value="REC"/>
    <property type="match status" value="1"/>
</dbReference>
<dbReference type="EMBL" id="FQUT01000004">
    <property type="protein sequence ID" value="SHF45807.1"/>
    <property type="molecule type" value="Genomic_DNA"/>
</dbReference>
<organism evidence="8 9">
    <name type="scientific">Chryseobacterium arachidis</name>
    <dbReference type="NCBI Taxonomy" id="1416778"/>
    <lineage>
        <taxon>Bacteria</taxon>
        <taxon>Pseudomonadati</taxon>
        <taxon>Bacteroidota</taxon>
        <taxon>Flavobacteriia</taxon>
        <taxon>Flavobacteriales</taxon>
        <taxon>Weeksellaceae</taxon>
        <taxon>Chryseobacterium group</taxon>
        <taxon>Chryseobacterium</taxon>
    </lineage>
</organism>
<feature type="domain" description="Response regulatory" evidence="7">
    <location>
        <begin position="17"/>
        <end position="131"/>
    </location>
</feature>
<dbReference type="Gene3D" id="3.40.50.300">
    <property type="entry name" value="P-loop containing nucleotide triphosphate hydrolases"/>
    <property type="match status" value="1"/>
</dbReference>
<protein>
    <submittedName>
        <fullName evidence="8">DNA-binding transcriptional response regulator, NtrC family, contains REC, AAA-type ATPase, and a Fis-type DNA-binding domains</fullName>
    </submittedName>
</protein>
<dbReference type="GO" id="GO:0005524">
    <property type="term" value="F:ATP binding"/>
    <property type="evidence" value="ECO:0007669"/>
    <property type="project" value="UniProtKB-KW"/>
</dbReference>
<dbReference type="PRINTS" id="PR01590">
    <property type="entry name" value="HTHFIS"/>
</dbReference>
<dbReference type="AlphaFoldDB" id="A0A1M5BU62"/>
<dbReference type="InterPro" id="IPR003593">
    <property type="entry name" value="AAA+_ATPase"/>
</dbReference>
<dbReference type="FunFam" id="3.40.50.300:FF:000006">
    <property type="entry name" value="DNA-binding transcriptional regulator NtrC"/>
    <property type="match status" value="1"/>
</dbReference>
<dbReference type="Pfam" id="PF02954">
    <property type="entry name" value="HTH_8"/>
    <property type="match status" value="1"/>
</dbReference>
<feature type="domain" description="Sigma-54 factor interaction" evidence="6">
    <location>
        <begin position="156"/>
        <end position="385"/>
    </location>
</feature>
<name>A0A1M5BU62_9FLAO</name>
<dbReference type="InterPro" id="IPR025662">
    <property type="entry name" value="Sigma_54_int_dom_ATP-bd_1"/>
</dbReference>
<dbReference type="RefSeq" id="WP_083531650.1">
    <property type="nucleotide sequence ID" value="NZ_FQUT01000004.1"/>
</dbReference>
<evidence type="ECO:0000256" key="4">
    <source>
        <dbReference type="ARBA" id="ARBA00023163"/>
    </source>
</evidence>
<dbReference type="Proteomes" id="UP000184518">
    <property type="component" value="Unassembled WGS sequence"/>
</dbReference>
<dbReference type="PANTHER" id="PTHR32071:SF121">
    <property type="entry name" value="SIGMA L-DEPENDENT TRANSCRIPTIONAL REGULATOR YQIR-RELATED"/>
    <property type="match status" value="1"/>
</dbReference>
<dbReference type="InterPro" id="IPR009057">
    <property type="entry name" value="Homeodomain-like_sf"/>
</dbReference>
<evidence type="ECO:0000313" key="9">
    <source>
        <dbReference type="Proteomes" id="UP000184518"/>
    </source>
</evidence>
<evidence type="ECO:0000256" key="2">
    <source>
        <dbReference type="ARBA" id="ARBA00022840"/>
    </source>
</evidence>
<dbReference type="STRING" id="1416778.SAMN05443633_104289"/>
<evidence type="ECO:0000259" key="7">
    <source>
        <dbReference type="PROSITE" id="PS50110"/>
    </source>
</evidence>
<reference evidence="9" key="1">
    <citation type="submission" date="2016-11" db="EMBL/GenBank/DDBJ databases">
        <authorList>
            <person name="Varghese N."/>
            <person name="Submissions S."/>
        </authorList>
    </citation>
    <scope>NUCLEOTIDE SEQUENCE [LARGE SCALE GENOMIC DNA]</scope>
    <source>
        <strain evidence="9">DSM 27619</strain>
    </source>
</reference>
<dbReference type="Pfam" id="PF00158">
    <property type="entry name" value="Sigma54_activat"/>
    <property type="match status" value="1"/>
</dbReference>
<feature type="modified residue" description="4-aspartylphosphate" evidence="5">
    <location>
        <position position="66"/>
    </location>
</feature>
<evidence type="ECO:0000256" key="5">
    <source>
        <dbReference type="PROSITE-ProRule" id="PRU00169"/>
    </source>
</evidence>
<keyword evidence="9" id="KW-1185">Reference proteome</keyword>
<dbReference type="Pfam" id="PF25601">
    <property type="entry name" value="AAA_lid_14"/>
    <property type="match status" value="1"/>
</dbReference>
<dbReference type="PANTHER" id="PTHR32071">
    <property type="entry name" value="TRANSCRIPTIONAL REGULATORY PROTEIN"/>
    <property type="match status" value="1"/>
</dbReference>